<feature type="compositionally biased region" description="Polar residues" evidence="2">
    <location>
        <begin position="45"/>
        <end position="58"/>
    </location>
</feature>
<feature type="non-terminal residue" evidence="4">
    <location>
        <position position="1"/>
    </location>
</feature>
<dbReference type="SUPFAM" id="SSF49899">
    <property type="entry name" value="Concanavalin A-like lectins/glucanases"/>
    <property type="match status" value="1"/>
</dbReference>
<dbReference type="InterPro" id="IPR050546">
    <property type="entry name" value="Glycosyl_Hydrlase_16"/>
</dbReference>
<dbReference type="AlphaFoldDB" id="A0AAD6YCP1"/>
<dbReference type="PROSITE" id="PS51762">
    <property type="entry name" value="GH16_2"/>
    <property type="match status" value="1"/>
</dbReference>
<dbReference type="PANTHER" id="PTHR10963">
    <property type="entry name" value="GLYCOSYL HYDROLASE-RELATED"/>
    <property type="match status" value="1"/>
</dbReference>
<dbReference type="Pfam" id="PF00722">
    <property type="entry name" value="Glyco_hydro_16"/>
    <property type="match status" value="1"/>
</dbReference>
<evidence type="ECO:0000256" key="1">
    <source>
        <dbReference type="ARBA" id="ARBA00006865"/>
    </source>
</evidence>
<accession>A0AAD6YCP1</accession>
<sequence length="646" mass="69707">PAPLSFAALPPRAPFAAAAATTTDSEPPSPTATGSRGPSPPVTPRSLSFLTPPIQSANRDPFNPSPSHGSSPSLGSIPPHHSFSPPPSVRSFSAVGGAESPAAGAYPFPSPDSTRASSMVDVRNSMLPRAFSAYSMGGERGSFSRPTTGDSQYRMSASSNNLAPGTGTATPRREREAFASPPARPLTISATPNTARLRPSRKGGRPTLVTALDKPWIGEKDPYARIAYWITYLMILLGVGVGVVRCYTVWTGTLLFEGNLCPVMIEDFSNKTTEQLFGTGVAGEGGTFFREVDASGFGNGEFEMTTNSDSNSFVHNGQLYLVPTLTSDVIPQANILDGAVYNLTGCTYNITHSTGYTTSGHGSAGINTTEGEQSGGGILPDAPFDLPAYLSACSAYSNATQGKILPPVMSARVSTRRSASLKFGRVEVVAKLPTGDWLWPAIWMLPVDSAYGGWPLSGEIDIMEARGNGPSYPKQGVNYVRSSLNWGPATFLNAVAKTFGWKTLRRGRYDDGFHTYALEWDEHMIRMYVDSRLQHMFELRLSKSFWNYGDFPPVVQNGTASVVLENPWVNGTKAAPFDQPFYLIMNVAVGGTNGWFPDGPEKPWLDGSATAPRDFLQAQNKWYPSWPQNLFNRAMVVDSVKMWEKC</sequence>
<feature type="compositionally biased region" description="Low complexity" evidence="2">
    <location>
        <begin position="65"/>
        <end position="93"/>
    </location>
</feature>
<dbReference type="GO" id="GO:0004553">
    <property type="term" value="F:hydrolase activity, hydrolyzing O-glycosyl compounds"/>
    <property type="evidence" value="ECO:0007669"/>
    <property type="project" value="InterPro"/>
</dbReference>
<feature type="compositionally biased region" description="Low complexity" evidence="2">
    <location>
        <begin position="1"/>
        <end position="26"/>
    </location>
</feature>
<name>A0AAD6YCP1_9AGAR</name>
<dbReference type="InterPro" id="IPR000757">
    <property type="entry name" value="Beta-glucanase-like"/>
</dbReference>
<comment type="caution">
    <text evidence="4">The sequence shown here is derived from an EMBL/GenBank/DDBJ whole genome shotgun (WGS) entry which is preliminary data.</text>
</comment>
<dbReference type="Proteomes" id="UP001219525">
    <property type="component" value="Unassembled WGS sequence"/>
</dbReference>
<evidence type="ECO:0000313" key="5">
    <source>
        <dbReference type="Proteomes" id="UP001219525"/>
    </source>
</evidence>
<evidence type="ECO:0000313" key="4">
    <source>
        <dbReference type="EMBL" id="KAJ7202651.1"/>
    </source>
</evidence>
<dbReference type="Gene3D" id="2.60.120.200">
    <property type="match status" value="1"/>
</dbReference>
<dbReference type="InterPro" id="IPR013320">
    <property type="entry name" value="ConA-like_dom_sf"/>
</dbReference>
<organism evidence="4 5">
    <name type="scientific">Mycena pura</name>
    <dbReference type="NCBI Taxonomy" id="153505"/>
    <lineage>
        <taxon>Eukaryota</taxon>
        <taxon>Fungi</taxon>
        <taxon>Dikarya</taxon>
        <taxon>Basidiomycota</taxon>
        <taxon>Agaricomycotina</taxon>
        <taxon>Agaricomycetes</taxon>
        <taxon>Agaricomycetidae</taxon>
        <taxon>Agaricales</taxon>
        <taxon>Marasmiineae</taxon>
        <taxon>Mycenaceae</taxon>
        <taxon>Mycena</taxon>
    </lineage>
</organism>
<evidence type="ECO:0000256" key="2">
    <source>
        <dbReference type="SAM" id="MobiDB-lite"/>
    </source>
</evidence>
<protein>
    <submittedName>
        <fullName evidence="4">Concanavalin A-like lectin/glucanase domain-containing protein</fullName>
    </submittedName>
</protein>
<dbReference type="EMBL" id="JARJCW010000054">
    <property type="protein sequence ID" value="KAJ7202651.1"/>
    <property type="molecule type" value="Genomic_DNA"/>
</dbReference>
<dbReference type="GO" id="GO:0005975">
    <property type="term" value="P:carbohydrate metabolic process"/>
    <property type="evidence" value="ECO:0007669"/>
    <property type="project" value="InterPro"/>
</dbReference>
<feature type="compositionally biased region" description="Polar residues" evidence="2">
    <location>
        <begin position="144"/>
        <end position="169"/>
    </location>
</feature>
<evidence type="ECO:0000259" key="3">
    <source>
        <dbReference type="PROSITE" id="PS51762"/>
    </source>
</evidence>
<feature type="domain" description="GH16" evidence="3">
    <location>
        <begin position="372"/>
        <end position="646"/>
    </location>
</feature>
<dbReference type="PANTHER" id="PTHR10963:SF55">
    <property type="entry name" value="GLYCOSIDE HYDROLASE FAMILY 16 PROTEIN"/>
    <property type="match status" value="1"/>
</dbReference>
<feature type="region of interest" description="Disordered" evidence="2">
    <location>
        <begin position="135"/>
        <end position="204"/>
    </location>
</feature>
<gene>
    <name evidence="4" type="ORF">GGX14DRAFT_653994</name>
</gene>
<feature type="non-terminal residue" evidence="4">
    <location>
        <position position="646"/>
    </location>
</feature>
<reference evidence="4" key="1">
    <citation type="submission" date="2023-03" db="EMBL/GenBank/DDBJ databases">
        <title>Massive genome expansion in bonnet fungi (Mycena s.s.) driven by repeated elements and novel gene families across ecological guilds.</title>
        <authorList>
            <consortium name="Lawrence Berkeley National Laboratory"/>
            <person name="Harder C.B."/>
            <person name="Miyauchi S."/>
            <person name="Viragh M."/>
            <person name="Kuo A."/>
            <person name="Thoen E."/>
            <person name="Andreopoulos B."/>
            <person name="Lu D."/>
            <person name="Skrede I."/>
            <person name="Drula E."/>
            <person name="Henrissat B."/>
            <person name="Morin E."/>
            <person name="Kohler A."/>
            <person name="Barry K."/>
            <person name="LaButti K."/>
            <person name="Morin E."/>
            <person name="Salamov A."/>
            <person name="Lipzen A."/>
            <person name="Mereny Z."/>
            <person name="Hegedus B."/>
            <person name="Baldrian P."/>
            <person name="Stursova M."/>
            <person name="Weitz H."/>
            <person name="Taylor A."/>
            <person name="Grigoriev I.V."/>
            <person name="Nagy L.G."/>
            <person name="Martin F."/>
            <person name="Kauserud H."/>
        </authorList>
    </citation>
    <scope>NUCLEOTIDE SEQUENCE</scope>
    <source>
        <strain evidence="4">9144</strain>
    </source>
</reference>
<comment type="similarity">
    <text evidence="1">Belongs to the glycosyl hydrolase 16 family.</text>
</comment>
<feature type="region of interest" description="Disordered" evidence="2">
    <location>
        <begin position="1"/>
        <end position="117"/>
    </location>
</feature>
<keyword evidence="5" id="KW-1185">Reference proteome</keyword>
<proteinExistence type="inferred from homology"/>